<keyword evidence="5" id="KW-1185">Reference proteome</keyword>
<keyword evidence="2" id="KW-0812">Transmembrane</keyword>
<feature type="domain" description="Multidrug resistance protein MdtA-like C-terminal permuted SH3" evidence="3">
    <location>
        <begin position="326"/>
        <end position="382"/>
    </location>
</feature>
<dbReference type="SUPFAM" id="SSF111369">
    <property type="entry name" value="HlyD-like secretion proteins"/>
    <property type="match status" value="1"/>
</dbReference>
<organism evidence="4 5">
    <name type="scientific">Myroides phaeus</name>
    <dbReference type="NCBI Taxonomy" id="702745"/>
    <lineage>
        <taxon>Bacteria</taxon>
        <taxon>Pseudomonadati</taxon>
        <taxon>Bacteroidota</taxon>
        <taxon>Flavobacteriia</taxon>
        <taxon>Flavobacteriales</taxon>
        <taxon>Flavobacteriaceae</taxon>
        <taxon>Myroides</taxon>
    </lineage>
</organism>
<dbReference type="Gene3D" id="2.40.50.100">
    <property type="match status" value="1"/>
</dbReference>
<dbReference type="Gene3D" id="2.40.420.20">
    <property type="match status" value="1"/>
</dbReference>
<dbReference type="Gene3D" id="2.40.30.170">
    <property type="match status" value="1"/>
</dbReference>
<proteinExistence type="predicted"/>
<reference evidence="5" key="1">
    <citation type="submission" date="2016-10" db="EMBL/GenBank/DDBJ databases">
        <authorList>
            <person name="Varghese N."/>
            <person name="Submissions S."/>
        </authorList>
    </citation>
    <scope>NUCLEOTIDE SEQUENCE [LARGE SCALE GENOMIC DNA]</scope>
    <source>
        <strain evidence="5">DSM 23313</strain>
    </source>
</reference>
<evidence type="ECO:0000313" key="4">
    <source>
        <dbReference type="EMBL" id="SDH92018.1"/>
    </source>
</evidence>
<sequence>MKKNKIRIQQSVMTFLSILFLVWVGYYGMNKGETTTEIVEKKEIDKVVDKEDVATADQLEGEMMEIVEEVSLDAVSTTKLTTKYHTYAKEYDAKVKITESRIEKLAKKGRIVTVFVRDGQVVTAGQPIVGIEVENTAVLSESELKKELRKFESLKSKLESAQTKITKAENKDSSAQAKQQNKYDDILKEYQEVESKIASGQNKFERIVIRAAKSGVVKNLSLKMGDDITSNSSLFKIVSYDVYFDLNATDLEQWKLAADNAIVKGSFVGKDGQSIPFDLQKNSIQERVYIKHYMPIWESLKFFTDDTIDNKVSLVAVYKDIIEVSSNALGIESDGRSFVWVVNTDNHISKRYVSPIKKYGSVVLLADTSLNGVTIVVNNIDRLSEGKEINY</sequence>
<dbReference type="EMBL" id="FNDQ01000025">
    <property type="protein sequence ID" value="SDH92018.1"/>
    <property type="molecule type" value="Genomic_DNA"/>
</dbReference>
<name>A0A1G8GCA1_9FLAO</name>
<feature type="transmembrane region" description="Helical" evidence="2">
    <location>
        <begin position="12"/>
        <end position="29"/>
    </location>
</feature>
<dbReference type="PANTHER" id="PTHR30469">
    <property type="entry name" value="MULTIDRUG RESISTANCE PROTEIN MDTA"/>
    <property type="match status" value="1"/>
</dbReference>
<gene>
    <name evidence="4" type="ORF">SAMN05421818_12521</name>
</gene>
<evidence type="ECO:0000313" key="5">
    <source>
        <dbReference type="Proteomes" id="UP000243588"/>
    </source>
</evidence>
<dbReference type="Gene3D" id="1.10.287.470">
    <property type="entry name" value="Helix hairpin bin"/>
    <property type="match status" value="1"/>
</dbReference>
<dbReference type="GO" id="GO:1990281">
    <property type="term" value="C:efflux pump complex"/>
    <property type="evidence" value="ECO:0007669"/>
    <property type="project" value="TreeGrafter"/>
</dbReference>
<feature type="coiled-coil region" evidence="1">
    <location>
        <begin position="141"/>
        <end position="203"/>
    </location>
</feature>
<dbReference type="AlphaFoldDB" id="A0A1G8GCA1"/>
<dbReference type="RefSeq" id="WP_090410201.1">
    <property type="nucleotide sequence ID" value="NZ_FNDQ01000025.1"/>
</dbReference>
<dbReference type="STRING" id="702745.SAMN05421818_12521"/>
<accession>A0A1G8GCA1</accession>
<dbReference type="GO" id="GO:0015562">
    <property type="term" value="F:efflux transmembrane transporter activity"/>
    <property type="evidence" value="ECO:0007669"/>
    <property type="project" value="TreeGrafter"/>
</dbReference>
<keyword evidence="2" id="KW-0472">Membrane</keyword>
<keyword evidence="2" id="KW-1133">Transmembrane helix</keyword>
<dbReference type="Proteomes" id="UP000243588">
    <property type="component" value="Unassembled WGS sequence"/>
</dbReference>
<evidence type="ECO:0000256" key="1">
    <source>
        <dbReference type="SAM" id="Coils"/>
    </source>
</evidence>
<evidence type="ECO:0000256" key="2">
    <source>
        <dbReference type="SAM" id="Phobius"/>
    </source>
</evidence>
<dbReference type="InterPro" id="IPR058627">
    <property type="entry name" value="MdtA-like_C"/>
</dbReference>
<protein>
    <submittedName>
        <fullName evidence="4">Multidrug efflux pump subunit AcrA (Membrane-fusion protein)</fullName>
    </submittedName>
</protein>
<dbReference type="PANTHER" id="PTHR30469:SF12">
    <property type="entry name" value="MULTIDRUG RESISTANCE PROTEIN MDTA"/>
    <property type="match status" value="1"/>
</dbReference>
<keyword evidence="1" id="KW-0175">Coiled coil</keyword>
<dbReference type="Pfam" id="PF25967">
    <property type="entry name" value="RND-MFP_C"/>
    <property type="match status" value="1"/>
</dbReference>
<evidence type="ECO:0000259" key="3">
    <source>
        <dbReference type="Pfam" id="PF25967"/>
    </source>
</evidence>